<feature type="domain" description="DUF913" evidence="2">
    <location>
        <begin position="1"/>
        <end position="144"/>
    </location>
</feature>
<dbReference type="Pfam" id="PF06025">
    <property type="entry name" value="DUF913"/>
    <property type="match status" value="1"/>
</dbReference>
<accession>A0AAV8Y7G8</accession>
<feature type="compositionally biased region" description="Polar residues" evidence="1">
    <location>
        <begin position="77"/>
        <end position="89"/>
    </location>
</feature>
<reference evidence="3" key="1">
    <citation type="journal article" date="2023" name="Insect Mol. Biol.">
        <title>Genome sequencing provides insights into the evolution of gene families encoding plant cell wall-degrading enzymes in longhorned beetles.</title>
        <authorList>
            <person name="Shin N.R."/>
            <person name="Okamura Y."/>
            <person name="Kirsch R."/>
            <person name="Pauchet Y."/>
        </authorList>
    </citation>
    <scope>NUCLEOTIDE SEQUENCE</scope>
    <source>
        <strain evidence="3">AMC_N1</strain>
    </source>
</reference>
<gene>
    <name evidence="3" type="ORF">NQ318_002469</name>
</gene>
<feature type="compositionally biased region" description="Acidic residues" evidence="1">
    <location>
        <begin position="61"/>
        <end position="72"/>
    </location>
</feature>
<dbReference type="EMBL" id="JAPWTK010000169">
    <property type="protein sequence ID" value="KAJ8947110.1"/>
    <property type="molecule type" value="Genomic_DNA"/>
</dbReference>
<name>A0AAV8Y7G8_9CUCU</name>
<comment type="caution">
    <text evidence="3">The sequence shown here is derived from an EMBL/GenBank/DDBJ whole genome shotgun (WGS) entry which is preliminary data.</text>
</comment>
<feature type="compositionally biased region" description="Polar residues" evidence="1">
    <location>
        <begin position="45"/>
        <end position="60"/>
    </location>
</feature>
<organism evidence="3 4">
    <name type="scientific">Aromia moschata</name>
    <dbReference type="NCBI Taxonomy" id="1265417"/>
    <lineage>
        <taxon>Eukaryota</taxon>
        <taxon>Metazoa</taxon>
        <taxon>Ecdysozoa</taxon>
        <taxon>Arthropoda</taxon>
        <taxon>Hexapoda</taxon>
        <taxon>Insecta</taxon>
        <taxon>Pterygota</taxon>
        <taxon>Neoptera</taxon>
        <taxon>Endopterygota</taxon>
        <taxon>Coleoptera</taxon>
        <taxon>Polyphaga</taxon>
        <taxon>Cucujiformia</taxon>
        <taxon>Chrysomeloidea</taxon>
        <taxon>Cerambycidae</taxon>
        <taxon>Cerambycinae</taxon>
        <taxon>Callichromatini</taxon>
        <taxon>Aromia</taxon>
    </lineage>
</organism>
<sequence>MDELMRHQPSLRQDATLAIINLLEELVYLGTDPKYVCWRPHSKSEVSPSSNSRSATNAEGSSDEEEEDEEETSTSSQNAQTETQAQSNSERTPIALIDYILNAMKFINAILSNNSTDDHCREFVEKGGLKPLLKILGLPNLPVDCPVTNPAQAVATVCKSILNLAHEPFLFREGLSQLGAVLGSLKPLYAKQEVAGGSKLLLELANATDVETRFSTATATPLLHAMGAAHGYVIMFVHICHTGQTELRNLSLQHWGSEEGLKVLKGLADLYTSLVWESTLLLAYCSDDLIPSDCDFAREDIEKLNAFFDKCEGNSTPDTAGNVASAMEALTTNPPPISMDVDETGAVTNKADSRNLKYIKPLLGASSRLGKALAELFGLLVKLCVGPPTRQRRGQNIVAAPPYAFTLREKRRHGAKRPPR</sequence>
<keyword evidence="4" id="KW-1185">Reference proteome</keyword>
<dbReference type="Proteomes" id="UP001162162">
    <property type="component" value="Unassembled WGS sequence"/>
</dbReference>
<dbReference type="AlphaFoldDB" id="A0AAV8Y7G8"/>
<dbReference type="InterPro" id="IPR010314">
    <property type="entry name" value="E3_Ub_ligase_DUF913"/>
</dbReference>
<proteinExistence type="predicted"/>
<evidence type="ECO:0000259" key="2">
    <source>
        <dbReference type="Pfam" id="PF06025"/>
    </source>
</evidence>
<feature type="region of interest" description="Disordered" evidence="1">
    <location>
        <begin position="41"/>
        <end position="89"/>
    </location>
</feature>
<evidence type="ECO:0000256" key="1">
    <source>
        <dbReference type="SAM" id="MobiDB-lite"/>
    </source>
</evidence>
<evidence type="ECO:0000313" key="4">
    <source>
        <dbReference type="Proteomes" id="UP001162162"/>
    </source>
</evidence>
<evidence type="ECO:0000313" key="3">
    <source>
        <dbReference type="EMBL" id="KAJ8947110.1"/>
    </source>
</evidence>
<protein>
    <recommendedName>
        <fullName evidence="2">DUF913 domain-containing protein</fullName>
    </recommendedName>
</protein>